<dbReference type="Gene3D" id="3.40.50.1450">
    <property type="entry name" value="HybD-like"/>
    <property type="match status" value="1"/>
</dbReference>
<dbReference type="NCBIfam" id="TIGR00072">
    <property type="entry name" value="hydrog_prot"/>
    <property type="match status" value="1"/>
</dbReference>
<protein>
    <submittedName>
        <fullName evidence="5">Hydrogenase maturation protease</fullName>
    </submittedName>
</protein>
<name>A0A1H6U6U9_9GAMM</name>
<dbReference type="InterPro" id="IPR023430">
    <property type="entry name" value="Pept_HybD-like_dom_sf"/>
</dbReference>
<keyword evidence="4" id="KW-0378">Hydrolase</keyword>
<dbReference type="GO" id="GO:0016485">
    <property type="term" value="P:protein processing"/>
    <property type="evidence" value="ECO:0007669"/>
    <property type="project" value="TreeGrafter"/>
</dbReference>
<dbReference type="Proteomes" id="UP000199005">
    <property type="component" value="Unassembled WGS sequence"/>
</dbReference>
<evidence type="ECO:0000313" key="6">
    <source>
        <dbReference type="Proteomes" id="UP000199005"/>
    </source>
</evidence>
<dbReference type="AlphaFoldDB" id="A0A1H6U6U9"/>
<dbReference type="PANTHER" id="PTHR30302">
    <property type="entry name" value="HYDROGENASE 1 MATURATION PROTEASE"/>
    <property type="match status" value="1"/>
</dbReference>
<dbReference type="PANTHER" id="PTHR30302:SF1">
    <property type="entry name" value="HYDROGENASE 2 MATURATION PROTEASE"/>
    <property type="match status" value="1"/>
</dbReference>
<evidence type="ECO:0000256" key="3">
    <source>
        <dbReference type="ARBA" id="ARBA00022750"/>
    </source>
</evidence>
<reference evidence="5 6" key="1">
    <citation type="submission" date="2016-10" db="EMBL/GenBank/DDBJ databases">
        <authorList>
            <person name="de Groot N.N."/>
        </authorList>
    </citation>
    <scope>NUCLEOTIDE SEQUENCE [LARGE SCALE GENOMIC DNA]</scope>
    <source>
        <strain evidence="5 6">DSM 1041</strain>
    </source>
</reference>
<dbReference type="EMBL" id="FNYO01000022">
    <property type="protein sequence ID" value="SEI84025.1"/>
    <property type="molecule type" value="Genomic_DNA"/>
</dbReference>
<gene>
    <name evidence="5" type="ORF">SAMN04244579_02192</name>
</gene>
<sequence>MSGVDAAGRVLVIALGNPDRGDDGIGPAVAARLEGRLPPGVALLVRRGDLLGLIEDWAGVAALVCVDAAAPLGEPGRIRRLDLATDELTRELSLASSHGFGLAEAVELARVLGLAPPRIVVYAVEGCRFTGGTALSAEVAAAVAETAERILAEVGRLLRPAAGVAGP</sequence>
<dbReference type="GO" id="GO:0008047">
    <property type="term" value="F:enzyme activator activity"/>
    <property type="evidence" value="ECO:0007669"/>
    <property type="project" value="InterPro"/>
</dbReference>
<dbReference type="CDD" id="cd00518">
    <property type="entry name" value="H2MP"/>
    <property type="match status" value="1"/>
</dbReference>
<proteinExistence type="inferred from homology"/>
<evidence type="ECO:0000256" key="4">
    <source>
        <dbReference type="ARBA" id="ARBA00022801"/>
    </source>
</evidence>
<comment type="similarity">
    <text evidence="1">Belongs to the peptidase A31 family.</text>
</comment>
<dbReference type="SUPFAM" id="SSF53163">
    <property type="entry name" value="HybD-like"/>
    <property type="match status" value="1"/>
</dbReference>
<organism evidence="5 6">
    <name type="scientific">Azotobacter beijerinckii</name>
    <dbReference type="NCBI Taxonomy" id="170623"/>
    <lineage>
        <taxon>Bacteria</taxon>
        <taxon>Pseudomonadati</taxon>
        <taxon>Pseudomonadota</taxon>
        <taxon>Gammaproteobacteria</taxon>
        <taxon>Pseudomonadales</taxon>
        <taxon>Pseudomonadaceae</taxon>
        <taxon>Azotobacter</taxon>
    </lineage>
</organism>
<dbReference type="RefSeq" id="WP_090899434.1">
    <property type="nucleotide sequence ID" value="NZ_FNYO01000022.1"/>
</dbReference>
<evidence type="ECO:0000256" key="2">
    <source>
        <dbReference type="ARBA" id="ARBA00022670"/>
    </source>
</evidence>
<dbReference type="InterPro" id="IPR000671">
    <property type="entry name" value="Peptidase_A31"/>
</dbReference>
<accession>A0A1H6U6U9</accession>
<dbReference type="Pfam" id="PF01750">
    <property type="entry name" value="HycI"/>
    <property type="match status" value="1"/>
</dbReference>
<keyword evidence="3" id="KW-0064">Aspartyl protease</keyword>
<evidence type="ECO:0000313" key="5">
    <source>
        <dbReference type="EMBL" id="SEI84025.1"/>
    </source>
</evidence>
<keyword evidence="2 5" id="KW-0645">Protease</keyword>
<evidence type="ECO:0000256" key="1">
    <source>
        <dbReference type="ARBA" id="ARBA00006814"/>
    </source>
</evidence>
<dbReference type="GO" id="GO:0004190">
    <property type="term" value="F:aspartic-type endopeptidase activity"/>
    <property type="evidence" value="ECO:0007669"/>
    <property type="project" value="UniProtKB-KW"/>
</dbReference>
<dbReference type="STRING" id="170623.SAMN04244579_02192"/>